<name>E9I0M6_DAPPU</name>
<feature type="compositionally biased region" description="Basic and acidic residues" evidence="1">
    <location>
        <begin position="507"/>
        <end position="519"/>
    </location>
</feature>
<reference evidence="2 3" key="1">
    <citation type="journal article" date="2011" name="Science">
        <title>The ecoresponsive genome of Daphnia pulex.</title>
        <authorList>
            <person name="Colbourne J.K."/>
            <person name="Pfrender M.E."/>
            <person name="Gilbert D."/>
            <person name="Thomas W.K."/>
            <person name="Tucker A."/>
            <person name="Oakley T.H."/>
            <person name="Tokishita S."/>
            <person name="Aerts A."/>
            <person name="Arnold G.J."/>
            <person name="Basu M.K."/>
            <person name="Bauer D.J."/>
            <person name="Caceres C.E."/>
            <person name="Carmel L."/>
            <person name="Casola C."/>
            <person name="Choi J.H."/>
            <person name="Detter J.C."/>
            <person name="Dong Q."/>
            <person name="Dusheyko S."/>
            <person name="Eads B.D."/>
            <person name="Frohlich T."/>
            <person name="Geiler-Samerotte K.A."/>
            <person name="Gerlach D."/>
            <person name="Hatcher P."/>
            <person name="Jogdeo S."/>
            <person name="Krijgsveld J."/>
            <person name="Kriventseva E.V."/>
            <person name="Kultz D."/>
            <person name="Laforsch C."/>
            <person name="Lindquist E."/>
            <person name="Lopez J."/>
            <person name="Manak J.R."/>
            <person name="Muller J."/>
            <person name="Pangilinan J."/>
            <person name="Patwardhan R.P."/>
            <person name="Pitluck S."/>
            <person name="Pritham E.J."/>
            <person name="Rechtsteiner A."/>
            <person name="Rho M."/>
            <person name="Rogozin I.B."/>
            <person name="Sakarya O."/>
            <person name="Salamov A."/>
            <person name="Schaack S."/>
            <person name="Shapiro H."/>
            <person name="Shiga Y."/>
            <person name="Skalitzky C."/>
            <person name="Smith Z."/>
            <person name="Souvorov A."/>
            <person name="Sung W."/>
            <person name="Tang Z."/>
            <person name="Tsuchiya D."/>
            <person name="Tu H."/>
            <person name="Vos H."/>
            <person name="Wang M."/>
            <person name="Wolf Y.I."/>
            <person name="Yamagata H."/>
            <person name="Yamada T."/>
            <person name="Ye Y."/>
            <person name="Shaw J.R."/>
            <person name="Andrews J."/>
            <person name="Crease T.J."/>
            <person name="Tang H."/>
            <person name="Lucas S.M."/>
            <person name="Robertson H.M."/>
            <person name="Bork P."/>
            <person name="Koonin E.V."/>
            <person name="Zdobnov E.M."/>
            <person name="Grigoriev I.V."/>
            <person name="Lynch M."/>
            <person name="Boore J.L."/>
        </authorList>
    </citation>
    <scope>NUCLEOTIDE SEQUENCE [LARGE SCALE GENOMIC DNA]</scope>
</reference>
<dbReference type="EMBL" id="GL733581">
    <property type="protein sequence ID" value="EFX62454.1"/>
    <property type="molecule type" value="Genomic_DNA"/>
</dbReference>
<evidence type="ECO:0000313" key="2">
    <source>
        <dbReference type="EMBL" id="EFX62454.1"/>
    </source>
</evidence>
<feature type="compositionally biased region" description="Low complexity" evidence="1">
    <location>
        <begin position="460"/>
        <end position="484"/>
    </location>
</feature>
<sequence>MESDSQNSQSFQPYDVPQRDRRDAYELPVVLRRHVSAIRDRLQTFNLDAVFRNLVGWCNPVKDFTKDVTKFGFCSVFTLGKQVLVLCSPEGRAIVYLKREEDDFRLAQEIAVLLRNPNICKACLNFEETRNVVNEFLPDELGPLVSLVDLEPHVSKLIDSADLGQQNSLDFFRHAVDGRIFSLPNKFPLSVSLSQMKEEQLKALAQVGRCTIYAVWLLTYRLSGNIGHERSANMTPYTRELFWNSSYHSMVDGYYVKSEDITLKPLHKTRLNMLDECRDINLAVWKKDTPAYRLPWAEDFTYAVSGLCRSCGLSPSKAPGKTLDKHPCAGHNTCGYPFCHDTSDHSIITCDALRAWCHNCRRRGHVKTDHFSDDFSQVYADHIFRIFSLKGHDTGYVYSSEKLSENERHWRFTLYGLSSLEVPKAALEFLLIPAIPIGMRPPPPPPKKKVEKEKKKPAKGKSVVTSLTSGPSSSRSSPNKTLSLPSKSEPKKENTAKKDKKFSSPPKPKEKTPSQEVKKGRVAKTKTVPKDSLSFTKALHLAGRISRGEIVGTPTLLKDKLVQLALMQFESMKTFAKVKLTAGEDIPMVALPCLVKPTPSSTITKSPSHGEEAMEVEDVASVLPAPEVGKDTAVASGQTTSGQASAKVKPIVDDLSELLNPRQVQVKASQVTMFGKLNTIPEEAEQIDQSRPAAQDVALLDRQDDEILLTYNEEDLKLLDHSPDEIKQMDDKEAKSEDDHFDP</sequence>
<gene>
    <name evidence="2" type="ORF">DAPPUDRAFT_270394</name>
</gene>
<organism evidence="2 3">
    <name type="scientific">Daphnia pulex</name>
    <name type="common">Water flea</name>
    <dbReference type="NCBI Taxonomy" id="6669"/>
    <lineage>
        <taxon>Eukaryota</taxon>
        <taxon>Metazoa</taxon>
        <taxon>Ecdysozoa</taxon>
        <taxon>Arthropoda</taxon>
        <taxon>Crustacea</taxon>
        <taxon>Branchiopoda</taxon>
        <taxon>Diplostraca</taxon>
        <taxon>Cladocera</taxon>
        <taxon>Anomopoda</taxon>
        <taxon>Daphniidae</taxon>
        <taxon>Daphnia</taxon>
    </lineage>
</organism>
<dbReference type="AlphaFoldDB" id="E9I0M6"/>
<dbReference type="Proteomes" id="UP000000305">
    <property type="component" value="Unassembled WGS sequence"/>
</dbReference>
<evidence type="ECO:0000313" key="3">
    <source>
        <dbReference type="Proteomes" id="UP000000305"/>
    </source>
</evidence>
<dbReference type="HOGENOM" id="CLU_373961_0_0_1"/>
<evidence type="ECO:0000256" key="1">
    <source>
        <dbReference type="SAM" id="MobiDB-lite"/>
    </source>
</evidence>
<feature type="region of interest" description="Disordered" evidence="1">
    <location>
        <begin position="719"/>
        <end position="743"/>
    </location>
</feature>
<protein>
    <submittedName>
        <fullName evidence="2">Uncharacterized protein</fullName>
    </submittedName>
</protein>
<feature type="compositionally biased region" description="Basic and acidic residues" evidence="1">
    <location>
        <begin position="488"/>
        <end position="497"/>
    </location>
</feature>
<dbReference type="InParanoid" id="E9I0M6"/>
<keyword evidence="3" id="KW-1185">Reference proteome</keyword>
<dbReference type="KEGG" id="dpx:DAPPUDRAFT_270394"/>
<accession>E9I0M6</accession>
<feature type="region of interest" description="Disordered" evidence="1">
    <location>
        <begin position="435"/>
        <end position="529"/>
    </location>
</feature>
<proteinExistence type="predicted"/>